<keyword evidence="2" id="KW-1185">Reference proteome</keyword>
<dbReference type="EMBL" id="JAMYZZ010000009">
    <property type="protein sequence ID" value="MCP1258331.1"/>
    <property type="molecule type" value="Genomic_DNA"/>
</dbReference>
<evidence type="ECO:0000313" key="2">
    <source>
        <dbReference type="Proteomes" id="UP001523528"/>
    </source>
</evidence>
<organism evidence="1 2">
    <name type="scientific">Acetobacter lambici</name>
    <dbReference type="NCBI Taxonomy" id="1332824"/>
    <lineage>
        <taxon>Bacteria</taxon>
        <taxon>Pseudomonadati</taxon>
        <taxon>Pseudomonadota</taxon>
        <taxon>Alphaproteobacteria</taxon>
        <taxon>Acetobacterales</taxon>
        <taxon>Acetobacteraceae</taxon>
        <taxon>Acetobacter</taxon>
    </lineage>
</organism>
<sequence length="243" mass="27077">MSGSRDKKKHSFRAGDQLIYKKGCVDAIVFTFAYSDGVYAYGIGAGEQRFRLENCGLRSNRATDEQHVDALEALLKSVGSNREVTPERIQKGDITQVFVLDQNSDDYDEVRRSCGLLYSMRRAGKISDAAVAAAEHWARDYETGILGARDPEKSRQCGLPDAEYAILSRVAAADRCRYVKFCIGAVGEALLYKMMVEGLSIVQMSSAMNKDRNRLGGAIELLLEQLAEVYSNLPGKMWFYKTK</sequence>
<name>A0ABT1F030_9PROT</name>
<gene>
    <name evidence="1" type="ORF">NKW50_06975</name>
</gene>
<dbReference type="Proteomes" id="UP001523528">
    <property type="component" value="Unassembled WGS sequence"/>
</dbReference>
<proteinExistence type="predicted"/>
<dbReference type="RefSeq" id="WP_253543809.1">
    <property type="nucleotide sequence ID" value="NZ_JAMYZY010000028.1"/>
</dbReference>
<evidence type="ECO:0000313" key="1">
    <source>
        <dbReference type="EMBL" id="MCP1258331.1"/>
    </source>
</evidence>
<protein>
    <submittedName>
        <fullName evidence="1">Uncharacterized protein</fullName>
    </submittedName>
</protein>
<comment type="caution">
    <text evidence="1">The sequence shown here is derived from an EMBL/GenBank/DDBJ whole genome shotgun (WGS) entry which is preliminary data.</text>
</comment>
<accession>A0ABT1F030</accession>
<reference evidence="1 2" key="1">
    <citation type="submission" date="2022-06" db="EMBL/GenBank/DDBJ databases">
        <title>Acetobacer genomes from food samples.</title>
        <authorList>
            <person name="Sombolestani A."/>
        </authorList>
    </citation>
    <scope>NUCLEOTIDE SEQUENCE [LARGE SCALE GENOMIC DNA]</scope>
    <source>
        <strain evidence="1 2">R-83285</strain>
    </source>
</reference>